<dbReference type="EMBL" id="DTBP01000002">
    <property type="protein sequence ID" value="HGQ73477.1"/>
    <property type="molecule type" value="Genomic_DNA"/>
</dbReference>
<proteinExistence type="predicted"/>
<name>A0A7C4JLC6_STAMA</name>
<reference evidence="1" key="1">
    <citation type="journal article" date="2020" name="mSystems">
        <title>Genome- and Community-Level Interaction Insights into Carbon Utilization and Element Cycling Functions of Hydrothermarchaeota in Hydrothermal Sediment.</title>
        <authorList>
            <person name="Zhou Z."/>
            <person name="Liu Y."/>
            <person name="Xu W."/>
            <person name="Pan J."/>
            <person name="Luo Z.H."/>
            <person name="Li M."/>
        </authorList>
    </citation>
    <scope>NUCLEOTIDE SEQUENCE [LARGE SCALE GENOMIC DNA]</scope>
    <source>
        <strain evidence="1">SpSt-648</strain>
    </source>
</reference>
<dbReference type="InterPro" id="IPR016675">
    <property type="entry name" value="UCP016666"/>
</dbReference>
<gene>
    <name evidence="1" type="ORF">ENU20_00090</name>
</gene>
<organism evidence="1">
    <name type="scientific">Staphylothermus marinus</name>
    <dbReference type="NCBI Taxonomy" id="2280"/>
    <lineage>
        <taxon>Archaea</taxon>
        <taxon>Thermoproteota</taxon>
        <taxon>Thermoprotei</taxon>
        <taxon>Desulfurococcales</taxon>
        <taxon>Desulfurococcaceae</taxon>
        <taxon>Staphylothermus</taxon>
    </lineage>
</organism>
<protein>
    <submittedName>
        <fullName evidence="1">DUF2139 domain-containing protein</fullName>
    </submittedName>
</protein>
<dbReference type="AlphaFoldDB" id="A0A7C4JLC6"/>
<accession>A0A7C4JLC6</accession>
<sequence>MCANEILYYLQEHPPRYGPEWGSGGIFGLKYYRGVLYYTLAFEAESFFIDKNGVRLKYCFEQVGEPPVSGGDTYNAVDAVDDKIYFGGWVHAPAHYRGKEHGRATIDFRNKYSHVHYYSIDENRVKLVWKESMRDPEKWVGEVSEIIYNPVRNELLIARGDGYENLGIYTLDPEGKWIKKISDKPVLKGSIVLDYACFATHRYPYGIDGFECIDLVDNRVHSIGIANKVRSIDNGSIDKPYTGPTASIYGRLFAFARGGVFILEPEEGSIYFVRLMDIPDSQYCSLRVNAKVIGGGVLTAFNSFTHGTVKVFNEESRRAKKYLNTIFAPTTLIYLKPPVVKIIATLGARVTSVETICDKIIIATNTMANTGRFDATPMDQGVRSFVIMDQSILYGENESFTAVIPGWYIRDRVFGGIPLNGYSEAQIIVNAKKNNTLYINEYFLTLPPTSMGSDKVDVTEGRFVLNLDSYKGIVSFRFEKPLLDDETVVISLN</sequence>
<comment type="caution">
    <text evidence="1">The sequence shown here is derived from an EMBL/GenBank/DDBJ whole genome shotgun (WGS) entry which is preliminary data.</text>
</comment>
<dbReference type="Pfam" id="PF09910">
    <property type="entry name" value="DUF2139"/>
    <property type="match status" value="1"/>
</dbReference>
<evidence type="ECO:0000313" key="1">
    <source>
        <dbReference type="EMBL" id="HGQ73477.1"/>
    </source>
</evidence>